<dbReference type="SUPFAM" id="SSF56954">
    <property type="entry name" value="Outer membrane efflux proteins (OEP)"/>
    <property type="match status" value="1"/>
</dbReference>
<keyword evidence="7" id="KW-0998">Cell outer membrane</keyword>
<dbReference type="EMBL" id="JBHLWI010000037">
    <property type="protein sequence ID" value="MFC0263688.1"/>
    <property type="molecule type" value="Genomic_DNA"/>
</dbReference>
<gene>
    <name evidence="8" type="ORF">ACFFIP_13430</name>
</gene>
<comment type="subcellular location">
    <subcellularLocation>
        <location evidence="1">Cell outer membrane</location>
    </subcellularLocation>
</comment>
<dbReference type="InterPro" id="IPR051906">
    <property type="entry name" value="TolC-like"/>
</dbReference>
<accession>A0ABV6FUZ9</accession>
<dbReference type="Proteomes" id="UP001589797">
    <property type="component" value="Unassembled WGS sequence"/>
</dbReference>
<name>A0ABV6FUZ9_9BACT</name>
<dbReference type="PANTHER" id="PTHR30026:SF20">
    <property type="entry name" value="OUTER MEMBRANE PROTEIN TOLC"/>
    <property type="match status" value="1"/>
</dbReference>
<comment type="caution">
    <text evidence="8">The sequence shown here is derived from an EMBL/GenBank/DDBJ whole genome shotgun (WGS) entry which is preliminary data.</text>
</comment>
<evidence type="ECO:0000256" key="6">
    <source>
        <dbReference type="ARBA" id="ARBA00023136"/>
    </source>
</evidence>
<comment type="similarity">
    <text evidence="2">Belongs to the outer membrane factor (OMF) (TC 1.B.17) family.</text>
</comment>
<keyword evidence="4" id="KW-1134">Transmembrane beta strand</keyword>
<keyword evidence="3" id="KW-0813">Transport</keyword>
<reference evidence="8 9" key="1">
    <citation type="submission" date="2024-09" db="EMBL/GenBank/DDBJ databases">
        <authorList>
            <person name="Sun Q."/>
            <person name="Mori K."/>
        </authorList>
    </citation>
    <scope>NUCLEOTIDE SEQUENCE [LARGE SCALE GENOMIC DNA]</scope>
    <source>
        <strain evidence="8 9">CCM 7650</strain>
    </source>
</reference>
<evidence type="ECO:0000256" key="2">
    <source>
        <dbReference type="ARBA" id="ARBA00007613"/>
    </source>
</evidence>
<evidence type="ECO:0000256" key="4">
    <source>
        <dbReference type="ARBA" id="ARBA00022452"/>
    </source>
</evidence>
<protein>
    <submittedName>
        <fullName evidence="8">TolC family protein</fullName>
    </submittedName>
</protein>
<evidence type="ECO:0000256" key="5">
    <source>
        <dbReference type="ARBA" id="ARBA00022692"/>
    </source>
</evidence>
<dbReference type="Gene3D" id="1.20.1600.10">
    <property type="entry name" value="Outer membrane efflux proteins (OEP)"/>
    <property type="match status" value="1"/>
</dbReference>
<evidence type="ECO:0000313" key="9">
    <source>
        <dbReference type="Proteomes" id="UP001589797"/>
    </source>
</evidence>
<dbReference type="Pfam" id="PF02321">
    <property type="entry name" value="OEP"/>
    <property type="match status" value="1"/>
</dbReference>
<evidence type="ECO:0000256" key="1">
    <source>
        <dbReference type="ARBA" id="ARBA00004442"/>
    </source>
</evidence>
<evidence type="ECO:0000256" key="3">
    <source>
        <dbReference type="ARBA" id="ARBA00022448"/>
    </source>
</evidence>
<proteinExistence type="inferred from homology"/>
<evidence type="ECO:0000313" key="8">
    <source>
        <dbReference type="EMBL" id="MFC0263688.1"/>
    </source>
</evidence>
<evidence type="ECO:0000256" key="7">
    <source>
        <dbReference type="ARBA" id="ARBA00023237"/>
    </source>
</evidence>
<dbReference type="PANTHER" id="PTHR30026">
    <property type="entry name" value="OUTER MEMBRANE PROTEIN TOLC"/>
    <property type="match status" value="1"/>
</dbReference>
<dbReference type="InterPro" id="IPR003423">
    <property type="entry name" value="OMP_efflux"/>
</dbReference>
<keyword evidence="6" id="KW-0472">Membrane</keyword>
<organism evidence="8 9">
    <name type="scientific">Fontibacter flavus</name>
    <dbReference type="NCBI Taxonomy" id="654838"/>
    <lineage>
        <taxon>Bacteria</taxon>
        <taxon>Pseudomonadati</taxon>
        <taxon>Bacteroidota</taxon>
        <taxon>Cytophagia</taxon>
        <taxon>Cytophagales</taxon>
        <taxon>Cyclobacteriaceae</taxon>
        <taxon>Fontibacter</taxon>
    </lineage>
</organism>
<sequence>MKTTIKMLFRISVFLIAILSPFHLIAQKVVELSLEESLRYALENNVDAKNAQLEVLISKGIIGENRAAGLPQITGSFEMTKNLQPPLLILPAEAGSVIGGGNGDPDQGSGPSDITVIPFAVNYQSSLAFNLEQMIFNGSYFVGLKAAKTLKSLTEFDRLKTEIEVKEAVKKAYYTVLINEERKLLVEANLERVKALLKETEELYNVGFVEKLDVSRVKVQTNNLISEQEKIKAALDISKEILKIQMGMPLSVDIQISSRLSDLEALGDMNSLLAENGSKRVEIDQITTNLDLVRLDLKNNQVQYIPNISAFGTFQRVTGAQALNTIFDSQRWFSSSFVGLRMSIPIFDGLRKSYRIQQNRVQLRQLENQRFFVEENVELEKFQSRTNLVNSIRTLEVQKENRELAMEVFNMTKIKYSEGVGSNLEVVEADSALKEAETNYFSALYDALIAKVDLEKALGIL</sequence>
<dbReference type="RefSeq" id="WP_382388172.1">
    <property type="nucleotide sequence ID" value="NZ_JBHLWI010000037.1"/>
</dbReference>
<keyword evidence="5" id="KW-0812">Transmembrane</keyword>
<keyword evidence="9" id="KW-1185">Reference proteome</keyword>